<dbReference type="Gene3D" id="3.40.30.10">
    <property type="entry name" value="Glutaredoxin"/>
    <property type="match status" value="1"/>
</dbReference>
<evidence type="ECO:0000313" key="6">
    <source>
        <dbReference type="EMBL" id="MBD0825514.1"/>
    </source>
</evidence>
<dbReference type="RefSeq" id="WP_188224803.1">
    <property type="nucleotide sequence ID" value="NZ_JACVXD010000024.1"/>
</dbReference>
<dbReference type="PANTHER" id="PTHR42852">
    <property type="entry name" value="THIOL:DISULFIDE INTERCHANGE PROTEIN DSBE"/>
    <property type="match status" value="1"/>
</dbReference>
<dbReference type="GO" id="GO:0016491">
    <property type="term" value="F:oxidoreductase activity"/>
    <property type="evidence" value="ECO:0007669"/>
    <property type="project" value="InterPro"/>
</dbReference>
<keyword evidence="3" id="KW-1015">Disulfide bond</keyword>
<keyword evidence="4" id="KW-0676">Redox-active center</keyword>
<accession>A0A8J6PWY9</accession>
<comment type="caution">
    <text evidence="6">The sequence shown here is derived from an EMBL/GenBank/DDBJ whole genome shotgun (WGS) entry which is preliminary data.</text>
</comment>
<keyword evidence="2" id="KW-0201">Cytochrome c-type biogenesis</keyword>
<evidence type="ECO:0000259" key="5">
    <source>
        <dbReference type="PROSITE" id="PS51352"/>
    </source>
</evidence>
<evidence type="ECO:0000313" key="7">
    <source>
        <dbReference type="Proteomes" id="UP000621516"/>
    </source>
</evidence>
<dbReference type="CDD" id="cd02966">
    <property type="entry name" value="TlpA_like_family"/>
    <property type="match status" value="1"/>
</dbReference>
<sequence length="342" mass="39413">MQYKSGFEINARVTNMVDSTKVYLSNNSTLVDSTFIIKEKFQFIGYVEKPTKMYLTIKNGNDYKLLWVENTNMSLKGEKDNFKNSSVKGSKTQKEQELLTQRLENTKEAFNAVEDYFLKHPSKKDSLLIIFETLRDKEAGIYQNFIKDFPNSAVSLNALNVYKTYWKKTITQTLFYKFHTKNKNTDEGKAIARFLKLNKNIQIGDHFIDFEQKTLTGKSIKLSTIASKYTLVQFWASGCGFCRKANPKLVKLYQTYHDKGFEILGVSLDKNKTAWENAIKKDKLPWTNVSDLKGSENKAALIYGVFGVPDNFLIDNHGKIIARDLKDDVLENKLKTVFNDLR</sequence>
<proteinExistence type="predicted"/>
<evidence type="ECO:0000256" key="1">
    <source>
        <dbReference type="ARBA" id="ARBA00004196"/>
    </source>
</evidence>
<dbReference type="InterPro" id="IPR013766">
    <property type="entry name" value="Thioredoxin_domain"/>
</dbReference>
<dbReference type="InterPro" id="IPR036249">
    <property type="entry name" value="Thioredoxin-like_sf"/>
</dbReference>
<dbReference type="PANTHER" id="PTHR42852:SF6">
    <property type="entry name" value="THIOL:DISULFIDE INTERCHANGE PROTEIN DSBE"/>
    <property type="match status" value="1"/>
</dbReference>
<dbReference type="InterPro" id="IPR050553">
    <property type="entry name" value="Thioredoxin_ResA/DsbE_sf"/>
</dbReference>
<dbReference type="Pfam" id="PF00578">
    <property type="entry name" value="AhpC-TSA"/>
    <property type="match status" value="1"/>
</dbReference>
<dbReference type="AlphaFoldDB" id="A0A8J6PWY9"/>
<dbReference type="GO" id="GO:0017004">
    <property type="term" value="P:cytochrome complex assembly"/>
    <property type="evidence" value="ECO:0007669"/>
    <property type="project" value="UniProtKB-KW"/>
</dbReference>
<dbReference type="EMBL" id="JACVXD010000024">
    <property type="protein sequence ID" value="MBD0825514.1"/>
    <property type="molecule type" value="Genomic_DNA"/>
</dbReference>
<name>A0A8J6PWY9_9FLAO</name>
<evidence type="ECO:0000256" key="4">
    <source>
        <dbReference type="ARBA" id="ARBA00023284"/>
    </source>
</evidence>
<dbReference type="SUPFAM" id="SSF52833">
    <property type="entry name" value="Thioredoxin-like"/>
    <property type="match status" value="1"/>
</dbReference>
<protein>
    <submittedName>
        <fullName evidence="6">AhpC/TSA family protein</fullName>
    </submittedName>
</protein>
<evidence type="ECO:0000256" key="2">
    <source>
        <dbReference type="ARBA" id="ARBA00022748"/>
    </source>
</evidence>
<organism evidence="6 7">
    <name type="scientific">Aestuariibaculum marinum</name>
    <dbReference type="NCBI Taxonomy" id="2683592"/>
    <lineage>
        <taxon>Bacteria</taxon>
        <taxon>Pseudomonadati</taxon>
        <taxon>Bacteroidota</taxon>
        <taxon>Flavobacteriia</taxon>
        <taxon>Flavobacteriales</taxon>
        <taxon>Flavobacteriaceae</taxon>
    </lineage>
</organism>
<dbReference type="GO" id="GO:0030313">
    <property type="term" value="C:cell envelope"/>
    <property type="evidence" value="ECO:0007669"/>
    <property type="project" value="UniProtKB-SubCell"/>
</dbReference>
<dbReference type="Pfam" id="PF14289">
    <property type="entry name" value="DUF4369"/>
    <property type="match status" value="1"/>
</dbReference>
<dbReference type="GO" id="GO:0016209">
    <property type="term" value="F:antioxidant activity"/>
    <property type="evidence" value="ECO:0007669"/>
    <property type="project" value="InterPro"/>
</dbReference>
<evidence type="ECO:0000256" key="3">
    <source>
        <dbReference type="ARBA" id="ARBA00023157"/>
    </source>
</evidence>
<dbReference type="InterPro" id="IPR025380">
    <property type="entry name" value="DUF4369"/>
</dbReference>
<dbReference type="InterPro" id="IPR000866">
    <property type="entry name" value="AhpC/TSA"/>
</dbReference>
<reference evidence="6 7" key="1">
    <citation type="journal article" date="2018" name="J. Microbiol.">
        <title>Aestuariibaculum marinum sp. nov., a marine bacterium isolated from seawater in South Korea.</title>
        <authorList>
            <person name="Choi J."/>
            <person name="Lee D."/>
            <person name="Jang J.H."/>
            <person name="Cha S."/>
            <person name="Seo T."/>
        </authorList>
    </citation>
    <scope>NUCLEOTIDE SEQUENCE [LARGE SCALE GENOMIC DNA]</scope>
    <source>
        <strain evidence="6 7">IP7</strain>
    </source>
</reference>
<keyword evidence="7" id="KW-1185">Reference proteome</keyword>
<gene>
    <name evidence="6" type="ORF">ICJ85_16010</name>
</gene>
<dbReference type="Proteomes" id="UP000621516">
    <property type="component" value="Unassembled WGS sequence"/>
</dbReference>
<dbReference type="PROSITE" id="PS51352">
    <property type="entry name" value="THIOREDOXIN_2"/>
    <property type="match status" value="1"/>
</dbReference>
<comment type="subcellular location">
    <subcellularLocation>
        <location evidence="1">Cell envelope</location>
    </subcellularLocation>
</comment>
<feature type="domain" description="Thioredoxin" evidence="5">
    <location>
        <begin position="201"/>
        <end position="342"/>
    </location>
</feature>